<dbReference type="InterPro" id="IPR017441">
    <property type="entry name" value="Protein_kinase_ATP_BS"/>
</dbReference>
<feature type="compositionally biased region" description="Pro residues" evidence="8">
    <location>
        <begin position="544"/>
        <end position="557"/>
    </location>
</feature>
<accession>A0A543ITR4</accession>
<evidence type="ECO:0000256" key="7">
    <source>
        <dbReference type="PROSITE-ProRule" id="PRU10141"/>
    </source>
</evidence>
<feature type="transmembrane region" description="Helical" evidence="9">
    <location>
        <begin position="714"/>
        <end position="737"/>
    </location>
</feature>
<reference evidence="11 12" key="1">
    <citation type="submission" date="2019-06" db="EMBL/GenBank/DDBJ databases">
        <title>Sequencing the genomes of 1000 actinobacteria strains.</title>
        <authorList>
            <person name="Klenk H.-P."/>
        </authorList>
    </citation>
    <scope>NUCLEOTIDE SEQUENCE [LARGE SCALE GENOMIC DNA]</scope>
    <source>
        <strain evidence="11 12">DSM 43186</strain>
    </source>
</reference>
<keyword evidence="4 7" id="KW-0547">Nucleotide-binding</keyword>
<gene>
    <name evidence="11" type="ORF">FHX40_0627</name>
</gene>
<evidence type="ECO:0000256" key="8">
    <source>
        <dbReference type="SAM" id="MobiDB-lite"/>
    </source>
</evidence>
<dbReference type="Proteomes" id="UP000319213">
    <property type="component" value="Unassembled WGS sequence"/>
</dbReference>
<keyword evidence="12" id="KW-1185">Reference proteome</keyword>
<evidence type="ECO:0000313" key="12">
    <source>
        <dbReference type="Proteomes" id="UP000319213"/>
    </source>
</evidence>
<feature type="compositionally biased region" description="Pro residues" evidence="8">
    <location>
        <begin position="335"/>
        <end position="352"/>
    </location>
</feature>
<evidence type="ECO:0000256" key="9">
    <source>
        <dbReference type="SAM" id="Phobius"/>
    </source>
</evidence>
<evidence type="ECO:0000313" key="11">
    <source>
        <dbReference type="EMBL" id="TQM73968.1"/>
    </source>
</evidence>
<feature type="compositionally biased region" description="Low complexity" evidence="8">
    <location>
        <begin position="466"/>
        <end position="475"/>
    </location>
</feature>
<feature type="transmembrane region" description="Helical" evidence="9">
    <location>
        <begin position="638"/>
        <end position="668"/>
    </location>
</feature>
<feature type="compositionally biased region" description="Low complexity" evidence="8">
    <location>
        <begin position="528"/>
        <end position="543"/>
    </location>
</feature>
<organism evidence="11 12">
    <name type="scientific">Thermopolyspora flexuosa</name>
    <dbReference type="NCBI Taxonomy" id="103836"/>
    <lineage>
        <taxon>Bacteria</taxon>
        <taxon>Bacillati</taxon>
        <taxon>Actinomycetota</taxon>
        <taxon>Actinomycetes</taxon>
        <taxon>Streptosporangiales</taxon>
        <taxon>Streptosporangiaceae</taxon>
        <taxon>Thermopolyspora</taxon>
    </lineage>
</organism>
<dbReference type="Pfam" id="PF00069">
    <property type="entry name" value="Pkinase"/>
    <property type="match status" value="1"/>
</dbReference>
<feature type="compositionally biased region" description="Low complexity" evidence="8">
    <location>
        <begin position="295"/>
        <end position="334"/>
    </location>
</feature>
<feature type="domain" description="Protein kinase" evidence="10">
    <location>
        <begin position="15"/>
        <end position="266"/>
    </location>
</feature>
<proteinExistence type="inferred from homology"/>
<dbReference type="GO" id="GO:0005524">
    <property type="term" value="F:ATP binding"/>
    <property type="evidence" value="ECO:0007669"/>
    <property type="project" value="UniProtKB-UniRule"/>
</dbReference>
<evidence type="ECO:0000256" key="5">
    <source>
        <dbReference type="ARBA" id="ARBA00022777"/>
    </source>
</evidence>
<dbReference type="SMART" id="SM00220">
    <property type="entry name" value="S_TKc"/>
    <property type="match status" value="1"/>
</dbReference>
<dbReference type="Gene3D" id="1.10.510.10">
    <property type="entry name" value="Transferase(Phosphotransferase) domain 1"/>
    <property type="match status" value="1"/>
</dbReference>
<keyword evidence="9" id="KW-0472">Membrane</keyword>
<dbReference type="SUPFAM" id="SSF56112">
    <property type="entry name" value="Protein kinase-like (PK-like)"/>
    <property type="match status" value="1"/>
</dbReference>
<dbReference type="PROSITE" id="PS00107">
    <property type="entry name" value="PROTEIN_KINASE_ATP"/>
    <property type="match status" value="1"/>
</dbReference>
<evidence type="ECO:0000256" key="4">
    <source>
        <dbReference type="ARBA" id="ARBA00022741"/>
    </source>
</evidence>
<feature type="compositionally biased region" description="Pro residues" evidence="8">
    <location>
        <begin position="511"/>
        <end position="527"/>
    </location>
</feature>
<name>A0A543ITR4_9ACTN</name>
<evidence type="ECO:0000256" key="3">
    <source>
        <dbReference type="ARBA" id="ARBA00022679"/>
    </source>
</evidence>
<evidence type="ECO:0000256" key="2">
    <source>
        <dbReference type="ARBA" id="ARBA00012513"/>
    </source>
</evidence>
<dbReference type="GO" id="GO:0004674">
    <property type="term" value="F:protein serine/threonine kinase activity"/>
    <property type="evidence" value="ECO:0007669"/>
    <property type="project" value="UniProtKB-KW"/>
</dbReference>
<comment type="similarity">
    <text evidence="1">Belongs to the protein kinase superfamily. NEK Ser/Thr protein kinase family. NIMA subfamily.</text>
</comment>
<keyword evidence="9" id="KW-0812">Transmembrane</keyword>
<dbReference type="PROSITE" id="PS00108">
    <property type="entry name" value="PROTEIN_KINASE_ST"/>
    <property type="match status" value="1"/>
</dbReference>
<feature type="region of interest" description="Disordered" evidence="8">
    <location>
        <begin position="265"/>
        <end position="572"/>
    </location>
</feature>
<evidence type="ECO:0000256" key="1">
    <source>
        <dbReference type="ARBA" id="ARBA00010886"/>
    </source>
</evidence>
<dbReference type="InterPro" id="IPR011009">
    <property type="entry name" value="Kinase-like_dom_sf"/>
</dbReference>
<sequence length="767" mass="78530">MVPSAMNQEDRLGPYRLLRRLGEGGMGVVHLAVDPQGRQVAVKMLRAEVAGDDVARRRLSREVETMRRVRNDHIAEVVDADVTGLRPYIVTRYVPGRPLDELVKQEGPLDEEALIRVGYGVADALAAVHAAGVVHRDLKPANVMMLDGKPVLIDFGIAQAVDATRLTQTGMFIGTPGYLAPEIIAGQEAGPAADIHAWAGTLIFAATGEPPFGRGTLEMIFFNITAGRANVDGAPESLRPILRAALSRDPSRRPTATELVERMRRLMPAPAGPGAPARPRVPDEVTTMPDLGLRSAAASATASPAVTGAAAPEATPRAPHAAGYRAAAPAAAPRTPSPTSPPVVSPQGPPETAPARPVHPQAGGLGGPAVPGPAPTGRPDEPPTVPAPAAPRNRPDEAAPPPEQPGDGDPFPTVRVPGKDLRSAGVLRGPHPQRPPGPPVPPRPPAPQPAGAHLADLVRPQHRPGHGPVPAAPVGGNEGDIPTRRVRLDDLAGVGGPAQPRPAASGAGPAPAQPPPVTPAEQPPPLRLPGAAAAQAPAVHAAAPPGPVPSPAQPAPAPSAVAAAPEQRPQQEAAPGALHTLVRALLLLAVTALTVRAPLPMLLITLPVAVLLRAGDMARPQPATVGELFGVLGRPRPLLAAAGATAALLLYGAILGLPVTLFVTVFLGGVSTQVALSGGIAVALWTVCAGPGVDGPRRQMRRMLASALPTRSAASTTAAVVGLVAVAATLLAVATFVSRSPQVWWQPLDASGLIDLLDGLRQRAQAQ</sequence>
<comment type="caution">
    <text evidence="11">The sequence shown here is derived from an EMBL/GenBank/DDBJ whole genome shotgun (WGS) entry which is preliminary data.</text>
</comment>
<keyword evidence="6 7" id="KW-0067">ATP-binding</keyword>
<keyword evidence="5 11" id="KW-0418">Kinase</keyword>
<dbReference type="EC" id="2.7.11.1" evidence="2"/>
<protein>
    <recommendedName>
        <fullName evidence="2">non-specific serine/threonine protein kinase</fullName>
        <ecNumber evidence="2">2.7.11.1</ecNumber>
    </recommendedName>
</protein>
<dbReference type="CDD" id="cd14014">
    <property type="entry name" value="STKc_PknB_like"/>
    <property type="match status" value="1"/>
</dbReference>
<feature type="compositionally biased region" description="Pro residues" evidence="8">
    <location>
        <begin position="432"/>
        <end position="448"/>
    </location>
</feature>
<feature type="transmembrane region" description="Helical" evidence="9">
    <location>
        <begin position="674"/>
        <end position="693"/>
    </location>
</feature>
<evidence type="ECO:0000259" key="10">
    <source>
        <dbReference type="PROSITE" id="PS50011"/>
    </source>
</evidence>
<feature type="compositionally biased region" description="Basic and acidic residues" evidence="8">
    <location>
        <begin position="481"/>
        <end position="490"/>
    </location>
</feature>
<dbReference type="InterPro" id="IPR008271">
    <property type="entry name" value="Ser/Thr_kinase_AS"/>
</dbReference>
<keyword evidence="9" id="KW-1133">Transmembrane helix</keyword>
<evidence type="ECO:0000256" key="6">
    <source>
        <dbReference type="ARBA" id="ARBA00022840"/>
    </source>
</evidence>
<keyword evidence="3" id="KW-0808">Transferase</keyword>
<dbReference type="PROSITE" id="PS50011">
    <property type="entry name" value="PROTEIN_KINASE_DOM"/>
    <property type="match status" value="1"/>
</dbReference>
<dbReference type="EMBL" id="VFPQ01000001">
    <property type="protein sequence ID" value="TQM73968.1"/>
    <property type="molecule type" value="Genomic_DNA"/>
</dbReference>
<keyword evidence="11" id="KW-0723">Serine/threonine-protein kinase</keyword>
<dbReference type="InterPro" id="IPR050660">
    <property type="entry name" value="NEK_Ser/Thr_kinase"/>
</dbReference>
<feature type="compositionally biased region" description="Low complexity" evidence="8">
    <location>
        <begin position="558"/>
        <end position="572"/>
    </location>
</feature>
<feature type="compositionally biased region" description="Low complexity" evidence="8">
    <location>
        <begin position="268"/>
        <end position="278"/>
    </location>
</feature>
<feature type="compositionally biased region" description="Pro residues" evidence="8">
    <location>
        <begin position="370"/>
        <end position="389"/>
    </location>
</feature>
<feature type="binding site" evidence="7">
    <location>
        <position position="43"/>
    </location>
    <ligand>
        <name>ATP</name>
        <dbReference type="ChEBI" id="CHEBI:30616"/>
    </ligand>
</feature>
<feature type="compositionally biased region" description="Low complexity" evidence="8">
    <location>
        <begin position="497"/>
        <end position="510"/>
    </location>
</feature>
<feature type="transmembrane region" description="Helical" evidence="9">
    <location>
        <begin position="585"/>
        <end position="612"/>
    </location>
</feature>
<dbReference type="AlphaFoldDB" id="A0A543ITR4"/>
<dbReference type="Gene3D" id="3.30.200.20">
    <property type="entry name" value="Phosphorylase Kinase, domain 1"/>
    <property type="match status" value="1"/>
</dbReference>
<dbReference type="PANTHER" id="PTHR43671:SF13">
    <property type="entry name" value="SERINE_THREONINE-PROTEIN KINASE NEK2"/>
    <property type="match status" value="1"/>
</dbReference>
<dbReference type="PANTHER" id="PTHR43671">
    <property type="entry name" value="SERINE/THREONINE-PROTEIN KINASE NEK"/>
    <property type="match status" value="1"/>
</dbReference>
<dbReference type="InterPro" id="IPR000719">
    <property type="entry name" value="Prot_kinase_dom"/>
</dbReference>